<protein>
    <submittedName>
        <fullName evidence="5">4-phosphoerythronate dehydrogenase</fullName>
    </submittedName>
</protein>
<dbReference type="GO" id="GO:0016616">
    <property type="term" value="F:oxidoreductase activity, acting on the CH-OH group of donors, NAD or NADP as acceptor"/>
    <property type="evidence" value="ECO:0007669"/>
    <property type="project" value="InterPro"/>
</dbReference>
<organism evidence="5">
    <name type="scientific">Leptospira borgpetersenii serovar Ballum</name>
    <dbReference type="NCBI Taxonomy" id="280505"/>
    <lineage>
        <taxon>Bacteria</taxon>
        <taxon>Pseudomonadati</taxon>
        <taxon>Spirochaetota</taxon>
        <taxon>Spirochaetia</taxon>
        <taxon>Leptospirales</taxon>
        <taxon>Leptospiraceae</taxon>
        <taxon>Leptospira</taxon>
    </lineage>
</organism>
<accession>A0A0S2IVL2</accession>
<evidence type="ECO:0000256" key="2">
    <source>
        <dbReference type="ARBA" id="ARBA00023002"/>
    </source>
</evidence>
<dbReference type="AlphaFoldDB" id="A0A0S2IVL2"/>
<dbReference type="SUPFAM" id="SSF52283">
    <property type="entry name" value="Formate/glycerate dehydrogenase catalytic domain-like"/>
    <property type="match status" value="1"/>
</dbReference>
<proteinExistence type="inferred from homology"/>
<dbReference type="Pfam" id="PF02826">
    <property type="entry name" value="2-Hacid_dh_C"/>
    <property type="match status" value="1"/>
</dbReference>
<evidence type="ECO:0000313" key="6">
    <source>
        <dbReference type="Proteomes" id="UP000058857"/>
    </source>
</evidence>
<dbReference type="GO" id="GO:0051287">
    <property type="term" value="F:NAD binding"/>
    <property type="evidence" value="ECO:0007669"/>
    <property type="project" value="InterPro"/>
</dbReference>
<dbReference type="SUPFAM" id="SSF51735">
    <property type="entry name" value="NAD(P)-binding Rossmann-fold domains"/>
    <property type="match status" value="1"/>
</dbReference>
<dbReference type="Proteomes" id="UP000058857">
    <property type="component" value="Chromosome 1"/>
</dbReference>
<dbReference type="InterPro" id="IPR050418">
    <property type="entry name" value="D-iso_2-hydroxyacid_DH_PdxB"/>
</dbReference>
<evidence type="ECO:0000256" key="1">
    <source>
        <dbReference type="ARBA" id="ARBA00005854"/>
    </source>
</evidence>
<name>A0A0S2IVL2_LEPBO</name>
<dbReference type="Gene3D" id="3.40.50.720">
    <property type="entry name" value="NAD(P)-binding Rossmann-like Domain"/>
    <property type="match status" value="2"/>
</dbReference>
<evidence type="ECO:0000259" key="4">
    <source>
        <dbReference type="Pfam" id="PF02826"/>
    </source>
</evidence>
<gene>
    <name evidence="5" type="ORF">LBBP_03523</name>
</gene>
<sequence length="340" mass="38490">MRQKRPILYYPAGTTGAKEIFSTFEKLEVKSYSINQIGDLSRNEPEILIANTRLKINQECILNFPSVKIFATVSSGTDHVDFNILKKSGKIFLNAPGCNASSVAEYCYAGLLNRFDKAELKTVKVGIIGHGNTGKEFYKILISQGIDCIFYDPFYRTESSPLKEVLSRPVVSYHVPLIEKGIEPTFHFVTDSLIDSLTPGTVFINTSRGEILSPSAFNRLIARNDIFKILDVFDPEPPSEEKGKMLAEVDHSIFTPHIAGYSQLGRISGTYRIAEKLSILYQDHPLPPLKSFLQTSGEFKTSTFLKKEDQLLREAWRKGDQSYFERRRNSYPVRLDWGLI</sequence>
<dbReference type="PANTHER" id="PTHR43761">
    <property type="entry name" value="D-ISOMER SPECIFIC 2-HYDROXYACID DEHYDROGENASE FAMILY PROTEIN (AFU_ORTHOLOGUE AFUA_1G13630)"/>
    <property type="match status" value="1"/>
</dbReference>
<evidence type="ECO:0000256" key="3">
    <source>
        <dbReference type="ARBA" id="ARBA00023027"/>
    </source>
</evidence>
<dbReference type="PATRIC" id="fig|280505.15.peg.3435"/>
<dbReference type="PANTHER" id="PTHR43761:SF1">
    <property type="entry name" value="D-ISOMER SPECIFIC 2-HYDROXYACID DEHYDROGENASE CATALYTIC DOMAIN-CONTAINING PROTEIN-RELATED"/>
    <property type="match status" value="1"/>
</dbReference>
<dbReference type="InterPro" id="IPR036291">
    <property type="entry name" value="NAD(P)-bd_dom_sf"/>
</dbReference>
<evidence type="ECO:0000313" key="5">
    <source>
        <dbReference type="EMBL" id="ALO27712.1"/>
    </source>
</evidence>
<reference evidence="5 6" key="1">
    <citation type="journal article" date="2015" name="PLoS Negl. Trop. Dis.">
        <title>Distribution of Plasmids in Distinct Leptospira Pathogenic Species.</title>
        <authorList>
            <person name="Wang Y."/>
            <person name="Zhuang X."/>
            <person name="Zhong Y."/>
            <person name="Zhang C."/>
            <person name="Zhang Y."/>
            <person name="Zeng L."/>
            <person name="Zhu Y."/>
            <person name="He P."/>
            <person name="Dong K."/>
            <person name="Pal U."/>
            <person name="Guo X."/>
            <person name="Qin J."/>
        </authorList>
    </citation>
    <scope>NUCLEOTIDE SEQUENCE [LARGE SCALE GENOMIC DNA]</scope>
    <source>
        <strain evidence="5 6">56604</strain>
    </source>
</reference>
<feature type="domain" description="D-isomer specific 2-hydroxyacid dehydrogenase NAD-binding" evidence="4">
    <location>
        <begin position="113"/>
        <end position="259"/>
    </location>
</feature>
<comment type="similarity">
    <text evidence="1">Belongs to the D-isomer specific 2-hydroxyacid dehydrogenase family.</text>
</comment>
<dbReference type="InterPro" id="IPR006140">
    <property type="entry name" value="D-isomer_DH_NAD-bd"/>
</dbReference>
<keyword evidence="3" id="KW-0520">NAD</keyword>
<dbReference type="EMBL" id="CP012029">
    <property type="protein sequence ID" value="ALO27712.1"/>
    <property type="molecule type" value="Genomic_DNA"/>
</dbReference>
<dbReference type="RefSeq" id="WP_004278442.1">
    <property type="nucleotide sequence ID" value="NZ_CP012029.1"/>
</dbReference>
<keyword evidence="2" id="KW-0560">Oxidoreductase</keyword>